<protein>
    <submittedName>
        <fullName evidence="1">Uncharacterized protein</fullName>
    </submittedName>
</protein>
<proteinExistence type="predicted"/>
<keyword evidence="2" id="KW-1185">Reference proteome</keyword>
<dbReference type="Proteomes" id="UP000807504">
    <property type="component" value="Unassembled WGS sequence"/>
</dbReference>
<sequence>MYKHKTPYVLAAREGEYVITDGIRSFVRSDPENWDRWLNEDLRNVYFNSSSLYCVDETSYEILTRIRTAAERQNPIHKILIKVWEKDPALVPCKMCFDKDRLAIRGGLRTRYHHLVRKPMIWKDEILQDNFVRTAIASTRQQREFRPDKVNFDRLQERYRKPLKPKGHNTDLRAEFFWKEKQEFLVKAFFFTFSQRTVPSGYVHVYRTHAVLQVGPG</sequence>
<accession>A0A8T0DZS9</accession>
<evidence type="ECO:0000313" key="1">
    <source>
        <dbReference type="EMBL" id="KAF8763315.1"/>
    </source>
</evidence>
<comment type="caution">
    <text evidence="1">The sequence shown here is derived from an EMBL/GenBank/DDBJ whole genome shotgun (WGS) entry which is preliminary data.</text>
</comment>
<gene>
    <name evidence="1" type="ORF">HNY73_021511</name>
</gene>
<reference evidence="1" key="2">
    <citation type="submission" date="2020-06" db="EMBL/GenBank/DDBJ databases">
        <authorList>
            <person name="Sheffer M."/>
        </authorList>
    </citation>
    <scope>NUCLEOTIDE SEQUENCE</scope>
</reference>
<organism evidence="1 2">
    <name type="scientific">Argiope bruennichi</name>
    <name type="common">Wasp spider</name>
    <name type="synonym">Aranea bruennichi</name>
    <dbReference type="NCBI Taxonomy" id="94029"/>
    <lineage>
        <taxon>Eukaryota</taxon>
        <taxon>Metazoa</taxon>
        <taxon>Ecdysozoa</taxon>
        <taxon>Arthropoda</taxon>
        <taxon>Chelicerata</taxon>
        <taxon>Arachnida</taxon>
        <taxon>Araneae</taxon>
        <taxon>Araneomorphae</taxon>
        <taxon>Entelegynae</taxon>
        <taxon>Araneoidea</taxon>
        <taxon>Araneidae</taxon>
        <taxon>Argiope</taxon>
    </lineage>
</organism>
<name>A0A8T0DZS9_ARGBR</name>
<reference evidence="1" key="1">
    <citation type="journal article" date="2020" name="bioRxiv">
        <title>Chromosome-level reference genome of the European wasp spider Argiope bruennichi: a resource for studies on range expansion and evolutionary adaptation.</title>
        <authorList>
            <person name="Sheffer M.M."/>
            <person name="Hoppe A."/>
            <person name="Krehenwinkel H."/>
            <person name="Uhl G."/>
            <person name="Kuss A.W."/>
            <person name="Jensen L."/>
            <person name="Jensen C."/>
            <person name="Gillespie R.G."/>
            <person name="Hoff K.J."/>
            <person name="Prost S."/>
        </authorList>
    </citation>
    <scope>NUCLEOTIDE SEQUENCE</scope>
</reference>
<dbReference type="AlphaFoldDB" id="A0A8T0DZS9"/>
<dbReference type="EMBL" id="JABXBU010002231">
    <property type="protein sequence ID" value="KAF8763315.1"/>
    <property type="molecule type" value="Genomic_DNA"/>
</dbReference>
<evidence type="ECO:0000313" key="2">
    <source>
        <dbReference type="Proteomes" id="UP000807504"/>
    </source>
</evidence>